<feature type="domain" description="Transketolase-like pyrimidine-binding" evidence="13">
    <location>
        <begin position="309"/>
        <end position="474"/>
    </location>
</feature>
<organism evidence="14 15">
    <name type="scientific">Thermalbibacter longus</name>
    <dbReference type="NCBI Taxonomy" id="2951981"/>
    <lineage>
        <taxon>Bacteria</taxon>
        <taxon>Pseudomonadati</taxon>
        <taxon>Thermomicrobiota</taxon>
        <taxon>Thermomicrobia</taxon>
        <taxon>Thermomicrobiales</taxon>
        <taxon>Thermomicrobiaceae</taxon>
        <taxon>Thermalbibacter</taxon>
    </lineage>
</organism>
<evidence type="ECO:0000256" key="12">
    <source>
        <dbReference type="SAM" id="MobiDB-lite"/>
    </source>
</evidence>
<keyword evidence="8 11" id="KW-0786">Thiamine pyrophosphate</keyword>
<dbReference type="Pfam" id="PF13292">
    <property type="entry name" value="DXP_synthase_N"/>
    <property type="match status" value="1"/>
</dbReference>
<feature type="binding site" evidence="11">
    <location>
        <position position="174"/>
    </location>
    <ligand>
        <name>Mg(2+)</name>
        <dbReference type="ChEBI" id="CHEBI:18420"/>
    </ligand>
</feature>
<feature type="binding site" evidence="11">
    <location>
        <begin position="114"/>
        <end position="116"/>
    </location>
    <ligand>
        <name>thiamine diphosphate</name>
        <dbReference type="ChEBI" id="CHEBI:58937"/>
    </ligand>
</feature>
<dbReference type="GO" id="GO:0019288">
    <property type="term" value="P:isopentenyl diphosphate biosynthetic process, methylerythritol 4-phosphate pathway"/>
    <property type="evidence" value="ECO:0007669"/>
    <property type="project" value="TreeGrafter"/>
</dbReference>
<comment type="subunit">
    <text evidence="3 11">Homodimer.</text>
</comment>
<dbReference type="PROSITE" id="PS00801">
    <property type="entry name" value="TRANSKETOLASE_1"/>
    <property type="match status" value="1"/>
</dbReference>
<feature type="binding site" evidence="11">
    <location>
        <position position="73"/>
    </location>
    <ligand>
        <name>thiamine diphosphate</name>
        <dbReference type="ChEBI" id="CHEBI:58937"/>
    </ligand>
</feature>
<dbReference type="GO" id="GO:0008661">
    <property type="term" value="F:1-deoxy-D-xylulose-5-phosphate synthase activity"/>
    <property type="evidence" value="ECO:0007669"/>
    <property type="project" value="UniProtKB-UniRule"/>
</dbReference>
<dbReference type="InterPro" id="IPR049557">
    <property type="entry name" value="Transketolase_CS"/>
</dbReference>
<dbReference type="AlphaFoldDB" id="A0AA42BAI2"/>
<dbReference type="PANTHER" id="PTHR43322">
    <property type="entry name" value="1-D-DEOXYXYLULOSE 5-PHOSPHATE SYNTHASE-RELATED"/>
    <property type="match status" value="1"/>
</dbReference>
<keyword evidence="9 11" id="KW-0414">Isoprene biosynthesis</keyword>
<evidence type="ECO:0000313" key="14">
    <source>
        <dbReference type="EMBL" id="MCM8748619.1"/>
    </source>
</evidence>
<dbReference type="PANTHER" id="PTHR43322:SF5">
    <property type="entry name" value="1-DEOXY-D-XYLULOSE-5-PHOSPHATE SYNTHASE, CHLOROPLASTIC"/>
    <property type="match status" value="1"/>
</dbReference>
<feature type="binding site" evidence="11">
    <location>
        <position position="360"/>
    </location>
    <ligand>
        <name>thiamine diphosphate</name>
        <dbReference type="ChEBI" id="CHEBI:58937"/>
    </ligand>
</feature>
<comment type="cofactor">
    <cofactor evidence="11">
        <name>Mg(2+)</name>
        <dbReference type="ChEBI" id="CHEBI:18420"/>
    </cofactor>
    <text evidence="11">Binds 1 Mg(2+) ion per subunit.</text>
</comment>
<dbReference type="InterPro" id="IPR033248">
    <property type="entry name" value="Transketolase_C"/>
</dbReference>
<dbReference type="FunFam" id="3.40.50.920:FF:000002">
    <property type="entry name" value="1-deoxy-D-xylulose-5-phosphate synthase"/>
    <property type="match status" value="1"/>
</dbReference>
<feature type="binding site" evidence="11">
    <location>
        <position position="284"/>
    </location>
    <ligand>
        <name>thiamine diphosphate</name>
        <dbReference type="ChEBI" id="CHEBI:58937"/>
    </ligand>
</feature>
<comment type="pathway">
    <text evidence="1 11">Metabolic intermediate biosynthesis; 1-deoxy-D-xylulose 5-phosphate biosynthesis; 1-deoxy-D-xylulose 5-phosphate from D-glyceraldehyde 3-phosphate and pyruvate: step 1/1.</text>
</comment>
<dbReference type="InterPro" id="IPR005477">
    <property type="entry name" value="Dxylulose-5-P_synthase"/>
</dbReference>
<feature type="binding site" evidence="11">
    <location>
        <position position="174"/>
    </location>
    <ligand>
        <name>thiamine diphosphate</name>
        <dbReference type="ChEBI" id="CHEBI:58937"/>
    </ligand>
</feature>
<dbReference type="InterPro" id="IPR029061">
    <property type="entry name" value="THDP-binding"/>
</dbReference>
<dbReference type="Gene3D" id="3.40.50.920">
    <property type="match status" value="1"/>
</dbReference>
<evidence type="ECO:0000256" key="4">
    <source>
        <dbReference type="ARBA" id="ARBA00022679"/>
    </source>
</evidence>
<evidence type="ECO:0000256" key="3">
    <source>
        <dbReference type="ARBA" id="ARBA00011738"/>
    </source>
</evidence>
<keyword evidence="6 11" id="KW-0460">Magnesium</keyword>
<dbReference type="FunFam" id="3.40.50.970:FF:000005">
    <property type="entry name" value="1-deoxy-D-xylulose-5-phosphate synthase"/>
    <property type="match status" value="1"/>
</dbReference>
<dbReference type="GO" id="GO:0016114">
    <property type="term" value="P:terpenoid biosynthetic process"/>
    <property type="evidence" value="ECO:0007669"/>
    <property type="project" value="UniProtKB-UniRule"/>
</dbReference>
<comment type="cofactor">
    <cofactor evidence="11">
        <name>thiamine diphosphate</name>
        <dbReference type="ChEBI" id="CHEBI:58937"/>
    </cofactor>
    <text evidence="11">Binds 1 thiamine pyrophosphate per subunit.</text>
</comment>
<keyword evidence="4 11" id="KW-0808">Transferase</keyword>
<dbReference type="InterPro" id="IPR005475">
    <property type="entry name" value="Transketolase-like_Pyr-bd"/>
</dbReference>
<dbReference type="GO" id="GO:0005829">
    <property type="term" value="C:cytosol"/>
    <property type="evidence" value="ECO:0007669"/>
    <property type="project" value="TreeGrafter"/>
</dbReference>
<dbReference type="GO" id="GO:0009228">
    <property type="term" value="P:thiamine biosynthetic process"/>
    <property type="evidence" value="ECO:0007669"/>
    <property type="project" value="UniProtKB-UniRule"/>
</dbReference>
<evidence type="ECO:0000256" key="6">
    <source>
        <dbReference type="ARBA" id="ARBA00022842"/>
    </source>
</evidence>
<reference evidence="14" key="1">
    <citation type="submission" date="2022-06" db="EMBL/GenBank/DDBJ databases">
        <title>CFH 74404 Thermomicrobiaceae sp.</title>
        <authorList>
            <person name="Ming H."/>
            <person name="Li W.-J."/>
            <person name="Zhao Z."/>
        </authorList>
    </citation>
    <scope>NUCLEOTIDE SEQUENCE</scope>
    <source>
        <strain evidence="14">CFH 74404</strain>
    </source>
</reference>
<dbReference type="SUPFAM" id="SSF52922">
    <property type="entry name" value="TK C-terminal domain-like"/>
    <property type="match status" value="1"/>
</dbReference>
<dbReference type="GO" id="GO:0030976">
    <property type="term" value="F:thiamine pyrophosphate binding"/>
    <property type="evidence" value="ECO:0007669"/>
    <property type="project" value="UniProtKB-UniRule"/>
</dbReference>
<sequence length="626" mass="68432">MHLEQINSPEDLKKLTIPELEQLAQEIRETIIDVVAGKTGGHFAPNLGTVELTLALHYVFDSPRDKIVWDVGHQAYPHKLVTGRRDRFHTIRQEGGLSGFLQREESEHDQFGAGHASTSISAALGMAVAGQLKGEHFHTVAVIGDGALTGGMAYEALNNAGSLQVPLIVVLNDNEMSIAPNVGALAKYLSRIRTNTRYTQAKAEIERLLRRLPQGDLWLELSHRFLDGLKEIVYQTMIWEELGFTYFGPVDGHNIRELIETFQLVKKIRGPVFVHAITVKGKGYQPAEDDPFKHHSASVKVPGAPPSPPKYQDVFGETLTRLAEEDKRIVAITAAMPDGTGLLPFAKAHPDRFFDVGIAEQHAVTFAAGLATQGLRPVAAIYSTFLQRAYDQVIHDVCIQNLPVVFAMDRAGLVGEDGRTHHGVFDFAYLRCIPNMVIMAPKDEDELRHMLKTAIDYERGPIALRYPRGSGVGVPLLGDPHPLPIGKGELLQEGDDVAIIAIGATVLPAQRAAEILAEAGVEATVINARFVKPLDEALILEAARRTGLVVTVEDAQVAGGFGSAVLELFAREELRIPVACLGLPDRFFDHASQASLRKQAGIDAESIARRALALVRQHRGVTPQLR</sequence>
<evidence type="ECO:0000256" key="1">
    <source>
        <dbReference type="ARBA" id="ARBA00004980"/>
    </source>
</evidence>
<dbReference type="EC" id="2.2.1.7" evidence="11"/>
<evidence type="ECO:0000256" key="5">
    <source>
        <dbReference type="ARBA" id="ARBA00022723"/>
    </source>
</evidence>
<keyword evidence="7 11" id="KW-0784">Thiamine biosynthesis</keyword>
<feature type="region of interest" description="Disordered" evidence="12">
    <location>
        <begin position="287"/>
        <end position="307"/>
    </location>
</feature>
<dbReference type="Gene3D" id="3.40.50.970">
    <property type="match status" value="2"/>
</dbReference>
<dbReference type="Pfam" id="PF02780">
    <property type="entry name" value="Transketolase_C"/>
    <property type="match status" value="1"/>
</dbReference>
<gene>
    <name evidence="11 14" type="primary">dxs</name>
    <name evidence="14" type="ORF">NET02_05630</name>
</gene>
<name>A0AA42BAI2_9BACT</name>
<comment type="similarity">
    <text evidence="2 11">Belongs to the transketolase family. DXPS subfamily.</text>
</comment>
<dbReference type="SMART" id="SM00861">
    <property type="entry name" value="Transket_pyr"/>
    <property type="match status" value="1"/>
</dbReference>
<comment type="catalytic activity">
    <reaction evidence="11">
        <text>D-glyceraldehyde 3-phosphate + pyruvate + H(+) = 1-deoxy-D-xylulose 5-phosphate + CO2</text>
        <dbReference type="Rhea" id="RHEA:12605"/>
        <dbReference type="ChEBI" id="CHEBI:15361"/>
        <dbReference type="ChEBI" id="CHEBI:15378"/>
        <dbReference type="ChEBI" id="CHEBI:16526"/>
        <dbReference type="ChEBI" id="CHEBI:57792"/>
        <dbReference type="ChEBI" id="CHEBI:59776"/>
        <dbReference type="EC" id="2.2.1.7"/>
    </reaction>
</comment>
<evidence type="ECO:0000256" key="8">
    <source>
        <dbReference type="ARBA" id="ARBA00023052"/>
    </source>
</evidence>
<evidence type="ECO:0000313" key="15">
    <source>
        <dbReference type="Proteomes" id="UP001165306"/>
    </source>
</evidence>
<feature type="binding site" evidence="11">
    <location>
        <begin position="146"/>
        <end position="147"/>
    </location>
    <ligand>
        <name>thiamine diphosphate</name>
        <dbReference type="ChEBI" id="CHEBI:58937"/>
    </ligand>
</feature>
<evidence type="ECO:0000256" key="11">
    <source>
        <dbReference type="HAMAP-Rule" id="MF_00315"/>
    </source>
</evidence>
<evidence type="ECO:0000256" key="2">
    <source>
        <dbReference type="ARBA" id="ARBA00011081"/>
    </source>
</evidence>
<dbReference type="SUPFAM" id="SSF52518">
    <property type="entry name" value="Thiamin diphosphate-binding fold (THDP-binding)"/>
    <property type="match status" value="2"/>
</dbReference>
<dbReference type="GO" id="GO:0000287">
    <property type="term" value="F:magnesium ion binding"/>
    <property type="evidence" value="ECO:0007669"/>
    <property type="project" value="UniProtKB-UniRule"/>
</dbReference>
<feature type="binding site" evidence="11">
    <location>
        <position position="145"/>
    </location>
    <ligand>
        <name>Mg(2+)</name>
        <dbReference type="ChEBI" id="CHEBI:18420"/>
    </ligand>
</feature>
<accession>A0AA42BAI2</accession>
<dbReference type="NCBIfam" id="NF003933">
    <property type="entry name" value="PRK05444.2-2"/>
    <property type="match status" value="1"/>
</dbReference>
<dbReference type="Proteomes" id="UP001165306">
    <property type="component" value="Unassembled WGS sequence"/>
</dbReference>
<protein>
    <recommendedName>
        <fullName evidence="11">1-deoxy-D-xylulose-5-phosphate synthase</fullName>
        <ecNumber evidence="11">2.2.1.7</ecNumber>
    </recommendedName>
    <alternativeName>
        <fullName evidence="11">1-deoxyxylulose-5-phosphate synthase</fullName>
        <shortName evidence="11">DXP synthase</shortName>
        <shortName evidence="11">DXPS</shortName>
    </alternativeName>
</protein>
<keyword evidence="5 11" id="KW-0479">Metal-binding</keyword>
<comment type="function">
    <text evidence="10 11">Catalyzes the acyloin condensation reaction between C atoms 2 and 3 of pyruvate and glyceraldehyde 3-phosphate to yield 1-deoxy-D-xylulose-5-phosphate (DXP).</text>
</comment>
<dbReference type="RefSeq" id="WP_284056401.1">
    <property type="nucleotide sequence ID" value="NZ_JAMSLR010000003.1"/>
</dbReference>
<evidence type="ECO:0000259" key="13">
    <source>
        <dbReference type="SMART" id="SM00861"/>
    </source>
</evidence>
<dbReference type="InterPro" id="IPR009014">
    <property type="entry name" value="Transketo_C/PFOR_II"/>
</dbReference>
<dbReference type="CDD" id="cd07033">
    <property type="entry name" value="TPP_PYR_DXS_TK_like"/>
    <property type="match status" value="1"/>
</dbReference>
<comment type="caution">
    <text evidence="14">The sequence shown here is derived from an EMBL/GenBank/DDBJ whole genome shotgun (WGS) entry which is preliminary data.</text>
</comment>
<dbReference type="CDD" id="cd02007">
    <property type="entry name" value="TPP_DXS"/>
    <property type="match status" value="1"/>
</dbReference>
<evidence type="ECO:0000256" key="10">
    <source>
        <dbReference type="ARBA" id="ARBA00055605"/>
    </source>
</evidence>
<proteinExistence type="inferred from homology"/>
<evidence type="ECO:0000256" key="9">
    <source>
        <dbReference type="ARBA" id="ARBA00023229"/>
    </source>
</evidence>
<evidence type="ECO:0000256" key="7">
    <source>
        <dbReference type="ARBA" id="ARBA00022977"/>
    </source>
</evidence>
<dbReference type="EMBL" id="JAMSLR010000003">
    <property type="protein sequence ID" value="MCM8748619.1"/>
    <property type="molecule type" value="Genomic_DNA"/>
</dbReference>
<dbReference type="NCBIfam" id="TIGR00204">
    <property type="entry name" value="dxs"/>
    <property type="match status" value="1"/>
</dbReference>
<keyword evidence="15" id="KW-1185">Reference proteome</keyword>
<dbReference type="Pfam" id="PF02779">
    <property type="entry name" value="Transket_pyr"/>
    <property type="match status" value="1"/>
</dbReference>
<dbReference type="HAMAP" id="MF_00315">
    <property type="entry name" value="DXP_synth"/>
    <property type="match status" value="1"/>
</dbReference>